<dbReference type="GO" id="GO:0003723">
    <property type="term" value="F:RNA binding"/>
    <property type="evidence" value="ECO:0007669"/>
    <property type="project" value="InterPro"/>
</dbReference>
<feature type="region of interest" description="Disordered" evidence="3">
    <location>
        <begin position="512"/>
        <end position="532"/>
    </location>
</feature>
<dbReference type="Proteomes" id="UP000038010">
    <property type="component" value="Unassembled WGS sequence"/>
</dbReference>
<keyword evidence="6" id="KW-1185">Reference proteome</keyword>
<dbReference type="STRING" id="1664694.A0A0N0NQL3"/>
<feature type="compositionally biased region" description="Low complexity" evidence="3">
    <location>
        <begin position="113"/>
        <end position="127"/>
    </location>
</feature>
<dbReference type="GO" id="GO:0009982">
    <property type="term" value="F:pseudouridine synthase activity"/>
    <property type="evidence" value="ECO:0007669"/>
    <property type="project" value="InterPro"/>
</dbReference>
<comment type="similarity">
    <text evidence="1">Belongs to the pseudouridine synthase TruD family.</text>
</comment>
<protein>
    <submittedName>
        <fullName evidence="5">Multisubstrate pseudouridine synthase 7</fullName>
    </submittedName>
</protein>
<dbReference type="InterPro" id="IPR001656">
    <property type="entry name" value="PsdUridine_synth_TruD"/>
</dbReference>
<sequence>MSEAMEERPTKRLKISGDEVLSTFSDPAVIAVIEREQKLGISACVTEQLTPVTGVVKQRYTDFLVNEVTPDGNVLHLQKTTYDRAGQNTKTQNGTASNDPGPKASNGDENEATPTETTDSDDTSTQSAISAEDRKKLVGYLGETAVGEILALFASIKEHPKKRSRDHPIVNTPFTSDRMVRTEIHQAIRNIFHSRIDSSTNKDGLLVLSAANPNFRNNHQSRVGKLSWIERGGEHCHFTLYKEMKDTMESLSFLAYLLKKNARDFQIAGTKDRRAATVQRVSVWRVEAERLAALNKNPTMRNATLGDFEYHPSGLQLGDLSGNEFTITVRDVQLVGGKTDDVSRVQAALEASLSSLQTNGFLNYYGLQRFGTFAISSDVLGLQILKGDFEAACNSILDYNAASLADGADVGRDDRDRARAIKIFRDTNSMRDAMDVMPKRWSAESSIIRALGRNPNDHLGALMTLQRNMRQMYVHAYQSLIWNKAATNRWKVYGNKVMEGDLVLVTEHKDKDTSSTSIADGPSEGIDPEGEVIIHPAGDDRARSQHPANKNDAFERARPLTATEASSGAYSIFDIVLPLPGFDIIYPENASGGEFYKQVMGEDGLDPYDMRRSQKDFSLSGSYRKVMARIAKSYTVDVRTYTDDNEQFVDTDREKLFGRREDGRKKNVEAGEEAGQQESDTQQNAQSAEISEDKEVKRMKTAAILKLQLGTSQYATMALREISRGGLVEYKPGFSGGR</sequence>
<feature type="compositionally biased region" description="Basic and acidic residues" evidence="3">
    <location>
        <begin position="659"/>
        <end position="669"/>
    </location>
</feature>
<dbReference type="InterPro" id="IPR020103">
    <property type="entry name" value="PsdUridine_synth_cat_dom_sf"/>
</dbReference>
<dbReference type="PANTHER" id="PTHR13326">
    <property type="entry name" value="TRNA PSEUDOURIDINE SYNTHASE D"/>
    <property type="match status" value="1"/>
</dbReference>
<dbReference type="CDD" id="cd02576">
    <property type="entry name" value="PseudoU_synth_ScPUS7"/>
    <property type="match status" value="1"/>
</dbReference>
<dbReference type="PIRSF" id="PIRSF037016">
    <property type="entry name" value="Pseudouridin_synth_euk_prd"/>
    <property type="match status" value="1"/>
</dbReference>
<feature type="compositionally biased region" description="Polar residues" evidence="3">
    <location>
        <begin position="676"/>
        <end position="689"/>
    </location>
</feature>
<reference evidence="5 6" key="1">
    <citation type="submission" date="2015-06" db="EMBL/GenBank/DDBJ databases">
        <title>Draft genome of the ant-associated black yeast Phialophora attae CBS 131958.</title>
        <authorList>
            <person name="Moreno L.F."/>
            <person name="Stielow B.J."/>
            <person name="de Hoog S."/>
            <person name="Vicente V.A."/>
            <person name="Weiss V.A."/>
            <person name="de Vries M."/>
            <person name="Cruz L.M."/>
            <person name="Souza E.M."/>
        </authorList>
    </citation>
    <scope>NUCLEOTIDE SEQUENCE [LARGE SCALE GENOMIC DNA]</scope>
    <source>
        <strain evidence="5 6">CBS 131958</strain>
    </source>
</reference>
<dbReference type="EMBL" id="LFJN01000004">
    <property type="protein sequence ID" value="KPI44041.1"/>
    <property type="molecule type" value="Genomic_DNA"/>
</dbReference>
<feature type="compositionally biased region" description="Polar residues" evidence="3">
    <location>
        <begin position="86"/>
        <end position="98"/>
    </location>
</feature>
<dbReference type="GeneID" id="28738653"/>
<dbReference type="InterPro" id="IPR042214">
    <property type="entry name" value="TruD_catalytic"/>
</dbReference>
<dbReference type="GO" id="GO:0001522">
    <property type="term" value="P:pseudouridine synthesis"/>
    <property type="evidence" value="ECO:0007669"/>
    <property type="project" value="InterPro"/>
</dbReference>
<dbReference type="InterPro" id="IPR011760">
    <property type="entry name" value="PsdUridine_synth_TruD_insert"/>
</dbReference>
<dbReference type="OrthoDB" id="447290at2759"/>
<dbReference type="Gene3D" id="3.30.2350.20">
    <property type="entry name" value="TruD, catalytic domain"/>
    <property type="match status" value="2"/>
</dbReference>
<evidence type="ECO:0000313" key="5">
    <source>
        <dbReference type="EMBL" id="KPI44041.1"/>
    </source>
</evidence>
<evidence type="ECO:0000256" key="1">
    <source>
        <dbReference type="ARBA" id="ARBA00007953"/>
    </source>
</evidence>
<evidence type="ECO:0000313" key="6">
    <source>
        <dbReference type="Proteomes" id="UP000038010"/>
    </source>
</evidence>
<feature type="domain" description="TRUD" evidence="4">
    <location>
        <begin position="360"/>
        <end position="629"/>
    </location>
</feature>
<dbReference type="PANTHER" id="PTHR13326:SF21">
    <property type="entry name" value="PSEUDOURIDYLATE SYNTHASE PUS7L"/>
    <property type="match status" value="1"/>
</dbReference>
<dbReference type="VEuPathDB" id="FungiDB:AB675_6478"/>
<evidence type="ECO:0000256" key="2">
    <source>
        <dbReference type="ARBA" id="ARBA00023235"/>
    </source>
</evidence>
<dbReference type="PROSITE" id="PS50984">
    <property type="entry name" value="TRUD"/>
    <property type="match status" value="1"/>
</dbReference>
<feature type="region of interest" description="Disordered" evidence="3">
    <location>
        <begin position="659"/>
        <end position="694"/>
    </location>
</feature>
<organism evidence="5 6">
    <name type="scientific">Cyphellophora attinorum</name>
    <dbReference type="NCBI Taxonomy" id="1664694"/>
    <lineage>
        <taxon>Eukaryota</taxon>
        <taxon>Fungi</taxon>
        <taxon>Dikarya</taxon>
        <taxon>Ascomycota</taxon>
        <taxon>Pezizomycotina</taxon>
        <taxon>Eurotiomycetes</taxon>
        <taxon>Chaetothyriomycetidae</taxon>
        <taxon>Chaetothyriales</taxon>
        <taxon>Cyphellophoraceae</taxon>
        <taxon>Cyphellophora</taxon>
    </lineage>
</organism>
<dbReference type="SUPFAM" id="SSF55120">
    <property type="entry name" value="Pseudouridine synthase"/>
    <property type="match status" value="1"/>
</dbReference>
<dbReference type="NCBIfam" id="TIGR00094">
    <property type="entry name" value="tRNA_TruD_broad"/>
    <property type="match status" value="1"/>
</dbReference>
<accession>A0A0N0NQL3</accession>
<dbReference type="GO" id="GO:0005634">
    <property type="term" value="C:nucleus"/>
    <property type="evidence" value="ECO:0007669"/>
    <property type="project" value="TreeGrafter"/>
</dbReference>
<evidence type="ECO:0000256" key="3">
    <source>
        <dbReference type="SAM" id="MobiDB-lite"/>
    </source>
</evidence>
<dbReference type="RefSeq" id="XP_018004004.1">
    <property type="nucleotide sequence ID" value="XM_018146773.1"/>
</dbReference>
<dbReference type="AlphaFoldDB" id="A0A0N0NQL3"/>
<proteinExistence type="inferred from homology"/>
<evidence type="ECO:0000259" key="4">
    <source>
        <dbReference type="PROSITE" id="PS50984"/>
    </source>
</evidence>
<feature type="region of interest" description="Disordered" evidence="3">
    <location>
        <begin position="83"/>
        <end position="130"/>
    </location>
</feature>
<gene>
    <name evidence="5" type="ORF">AB675_6478</name>
</gene>
<keyword evidence="2" id="KW-0413">Isomerase</keyword>
<comment type="caution">
    <text evidence="5">The sequence shown here is derived from an EMBL/GenBank/DDBJ whole genome shotgun (WGS) entry which is preliminary data.</text>
</comment>
<dbReference type="Pfam" id="PF01142">
    <property type="entry name" value="TruD"/>
    <property type="match status" value="1"/>
</dbReference>
<name>A0A0N0NQL3_9EURO</name>